<protein>
    <submittedName>
        <fullName evidence="1">Uncharacterized protein</fullName>
    </submittedName>
</protein>
<evidence type="ECO:0000313" key="2">
    <source>
        <dbReference type="Proteomes" id="UP000184233"/>
    </source>
</evidence>
<accession>A0A1M3KZD7</accession>
<evidence type="ECO:0000313" key="1">
    <source>
        <dbReference type="EMBL" id="OJX57851.1"/>
    </source>
</evidence>
<proteinExistence type="predicted"/>
<name>A0A1M3KZD7_9BACT</name>
<dbReference type="AlphaFoldDB" id="A0A1M3KZD7"/>
<dbReference type="STRING" id="1895771.BGO89_07735"/>
<dbReference type="EMBL" id="MKVH01000021">
    <property type="protein sequence ID" value="OJX57851.1"/>
    <property type="molecule type" value="Genomic_DNA"/>
</dbReference>
<gene>
    <name evidence="1" type="ORF">BGO89_07735</name>
</gene>
<dbReference type="Proteomes" id="UP000184233">
    <property type="component" value="Unassembled WGS sequence"/>
</dbReference>
<sequence length="84" mass="10151">MQLIISKTQYEYLLDHFSKENMAIWQLIEFQFEDKRVLLTIDEDQADDIQDWASERLLVVGFDMDYKLNPEGRILEEIMDIFFV</sequence>
<comment type="caution">
    <text evidence="1">The sequence shown here is derived from an EMBL/GenBank/DDBJ whole genome shotgun (WGS) entry which is preliminary data.</text>
</comment>
<reference evidence="1 2" key="1">
    <citation type="submission" date="2016-09" db="EMBL/GenBank/DDBJ databases">
        <title>Genome-resolved meta-omics ties microbial dynamics to process performance in biotechnology for thiocyanate degradation.</title>
        <authorList>
            <person name="Kantor R.S."/>
            <person name="Huddy R.J."/>
            <person name="Iyer R."/>
            <person name="Thomas B.C."/>
            <person name="Brown C.T."/>
            <person name="Anantharaman K."/>
            <person name="Tringe S."/>
            <person name="Hettich R.L."/>
            <person name="Harrison S.T."/>
            <person name="Banfield J.F."/>
        </authorList>
    </citation>
    <scope>NUCLEOTIDE SEQUENCE [LARGE SCALE GENOMIC DNA]</scope>
    <source>
        <strain evidence="1">59-99</strain>
    </source>
</reference>
<organism evidence="1 2">
    <name type="scientific">Candidatus Kapaibacterium thiocyanatum</name>
    <dbReference type="NCBI Taxonomy" id="1895771"/>
    <lineage>
        <taxon>Bacteria</taxon>
        <taxon>Pseudomonadati</taxon>
        <taxon>Candidatus Kapaibacteriota</taxon>
        <taxon>Candidatus Kapaibacteriia</taxon>
        <taxon>Candidatus Kapaibacteriales</taxon>
        <taxon>Candidatus Kapaibacteriaceae</taxon>
        <taxon>Candidatus Kapaibacterium</taxon>
    </lineage>
</organism>